<name>A0A2A6CMH7_PRIPA</name>
<dbReference type="EnsemblMetazoa" id="PPA45679.1">
    <property type="protein sequence ID" value="PPA45679.1"/>
    <property type="gene ID" value="WBGene00284048"/>
</dbReference>
<evidence type="ECO:0000313" key="2">
    <source>
        <dbReference type="Proteomes" id="UP000005239"/>
    </source>
</evidence>
<protein>
    <submittedName>
        <fullName evidence="1">Uncharacterized protein</fullName>
    </submittedName>
</protein>
<dbReference type="AlphaFoldDB" id="A0A2A6CMH7"/>
<accession>A0A2A6CMH7</accession>
<keyword evidence="2" id="KW-1185">Reference proteome</keyword>
<reference evidence="1" key="2">
    <citation type="submission" date="2022-06" db="UniProtKB">
        <authorList>
            <consortium name="EnsemblMetazoa"/>
        </authorList>
    </citation>
    <scope>IDENTIFICATION</scope>
    <source>
        <strain evidence="1">PS312</strain>
    </source>
</reference>
<dbReference type="Proteomes" id="UP000005239">
    <property type="component" value="Unassembled WGS sequence"/>
</dbReference>
<gene>
    <name evidence="1" type="primary">WBGene00284048</name>
</gene>
<evidence type="ECO:0000313" key="1">
    <source>
        <dbReference type="EnsemblMetazoa" id="PPA45679.1"/>
    </source>
</evidence>
<proteinExistence type="predicted"/>
<accession>A0A8R1ZAV4</accession>
<reference evidence="2" key="1">
    <citation type="journal article" date="2008" name="Nat. Genet.">
        <title>The Pristionchus pacificus genome provides a unique perspective on nematode lifestyle and parasitism.</title>
        <authorList>
            <person name="Dieterich C."/>
            <person name="Clifton S.W."/>
            <person name="Schuster L.N."/>
            <person name="Chinwalla A."/>
            <person name="Delehaunty K."/>
            <person name="Dinkelacker I."/>
            <person name="Fulton L."/>
            <person name="Fulton R."/>
            <person name="Godfrey J."/>
            <person name="Minx P."/>
            <person name="Mitreva M."/>
            <person name="Roeseler W."/>
            <person name="Tian H."/>
            <person name="Witte H."/>
            <person name="Yang S.P."/>
            <person name="Wilson R.K."/>
            <person name="Sommer R.J."/>
        </authorList>
    </citation>
    <scope>NUCLEOTIDE SEQUENCE [LARGE SCALE GENOMIC DNA]</scope>
    <source>
        <strain evidence="2">PS312</strain>
    </source>
</reference>
<organism evidence="1 2">
    <name type="scientific">Pristionchus pacificus</name>
    <name type="common">Parasitic nematode worm</name>
    <dbReference type="NCBI Taxonomy" id="54126"/>
    <lineage>
        <taxon>Eukaryota</taxon>
        <taxon>Metazoa</taxon>
        <taxon>Ecdysozoa</taxon>
        <taxon>Nematoda</taxon>
        <taxon>Chromadorea</taxon>
        <taxon>Rhabditida</taxon>
        <taxon>Rhabditina</taxon>
        <taxon>Diplogasteromorpha</taxon>
        <taxon>Diplogasteroidea</taxon>
        <taxon>Neodiplogasteridae</taxon>
        <taxon>Pristionchus</taxon>
    </lineage>
</organism>
<sequence length="82" mass="9150">MEFTGPRWVYCDETTTATLKLGIYIMGLTFHDEAIGRNLPGYRDKCIPQMLGGDYHGDVRHVNKSIRQGALVDKHGTAGLKI</sequence>